<name>A0ACC2VK13_9TREE</name>
<organism evidence="1 2">
    <name type="scientific">Naganishia cerealis</name>
    <dbReference type="NCBI Taxonomy" id="610337"/>
    <lineage>
        <taxon>Eukaryota</taxon>
        <taxon>Fungi</taxon>
        <taxon>Dikarya</taxon>
        <taxon>Basidiomycota</taxon>
        <taxon>Agaricomycotina</taxon>
        <taxon>Tremellomycetes</taxon>
        <taxon>Filobasidiales</taxon>
        <taxon>Filobasidiaceae</taxon>
        <taxon>Naganishia</taxon>
    </lineage>
</organism>
<dbReference type="EMBL" id="JASBWR010000070">
    <property type="protein sequence ID" value="KAJ9099423.1"/>
    <property type="molecule type" value="Genomic_DNA"/>
</dbReference>
<reference evidence="1" key="1">
    <citation type="submission" date="2023-04" db="EMBL/GenBank/DDBJ databases">
        <title>Draft Genome sequencing of Naganishia species isolated from polar environments using Oxford Nanopore Technology.</title>
        <authorList>
            <person name="Leo P."/>
            <person name="Venkateswaran K."/>
        </authorList>
    </citation>
    <scope>NUCLEOTIDE SEQUENCE</scope>
    <source>
        <strain evidence="1">MNA-CCFEE 5261</strain>
    </source>
</reference>
<gene>
    <name evidence="1" type="ORF">QFC19_006035</name>
</gene>
<comment type="caution">
    <text evidence="1">The sequence shown here is derived from an EMBL/GenBank/DDBJ whole genome shotgun (WGS) entry which is preliminary data.</text>
</comment>
<dbReference type="Proteomes" id="UP001241377">
    <property type="component" value="Unassembled WGS sequence"/>
</dbReference>
<evidence type="ECO:0000313" key="1">
    <source>
        <dbReference type="EMBL" id="KAJ9099423.1"/>
    </source>
</evidence>
<evidence type="ECO:0000313" key="2">
    <source>
        <dbReference type="Proteomes" id="UP001241377"/>
    </source>
</evidence>
<accession>A0ACC2VK13</accession>
<sequence length="766" mass="84764">MAQPQPPTAVTPQETYTFTSLDAKIAQYKYAIYKTKLLITRITALQDNPDLLLLHYIIPLCGSLFAISDQLFVSRLQKLANYQPFKPGPFSLSSSVTHIPYDSHDQTPESLHEVPNVAEAQRCLKTFSVLCHSALQGYQKRLQQALLDPSGQESAGYCDKAVAKVLSAVDDLDLSLPQELVVYSQSAMSDDSEATLMDIDIRTLLESTKLVKENLIRIKPDVLKLKGIAAVNQQLRERTLRSFQDWQCSLHVLMVLATRLNELYSMLRRIGRQAYLTNYQHLYDQRLSFQSRNPGYFRHHVLKDIDLHLNSPKKNGSLIATLTRLLRQSSLHPVDAKTVADFAGYINQGFMIVEKLCNAIEDFSLHWIAAELRFRKVHNLPVKALLDIYNTYKSAPEPISNSTTTQPTKPAPKQPDSKLNDSLASLNIGSEPKTRSSRSSSVSSTSSITSNTTRNVPGNRASMVLPLKATPPKPRPSSAIFMNSNLSIPTISTSKPEAEAKTTTPTGRRRSNSQPIRSPVSEERKGLPTVKSPSGSIQSPVGSLRRTLSLTKRSPKPQTDPFVTAPIAEEPEPQLTATQRLQAHLRLAAKTGALMTQEKEILSSVVFDPNDPSSVNLGRKSVNKEANLSASAASAASKLHTAPSPSTPPTLSKRDQVTRQNTRKNSVKTLHVFSDTASSVEIETRTTSSESSVLSSGNSSVVKKVRFTGVPEYSEAEDAPTKYLNRLLKNFAVFKTPSPTLASFRKRDQLLREESQSFKTHVKRPD</sequence>
<keyword evidence="2" id="KW-1185">Reference proteome</keyword>
<proteinExistence type="predicted"/>
<protein>
    <submittedName>
        <fullName evidence="1">Uncharacterized protein</fullName>
    </submittedName>
</protein>